<evidence type="ECO:0000313" key="1">
    <source>
        <dbReference type="EMBL" id="CAK1547451.1"/>
    </source>
</evidence>
<name>A0AAV1JFT0_9NEOP</name>
<gene>
    <name evidence="1" type="ORF">LNINA_LOCUS6927</name>
</gene>
<sequence>MRQTRRVIEATEKDETGEWLHLRFVRRRSPFDAVRVWERAVETRVWVCLSGKRELGSAGRDELAPARSDRES</sequence>
<accession>A0AAV1JFT0</accession>
<dbReference type="Proteomes" id="UP001497472">
    <property type="component" value="Unassembled WGS sequence"/>
</dbReference>
<dbReference type="EMBL" id="CAVLEF010000009">
    <property type="protein sequence ID" value="CAK1547451.1"/>
    <property type="molecule type" value="Genomic_DNA"/>
</dbReference>
<organism evidence="1 2">
    <name type="scientific">Leptosia nina</name>
    <dbReference type="NCBI Taxonomy" id="320188"/>
    <lineage>
        <taxon>Eukaryota</taxon>
        <taxon>Metazoa</taxon>
        <taxon>Ecdysozoa</taxon>
        <taxon>Arthropoda</taxon>
        <taxon>Hexapoda</taxon>
        <taxon>Insecta</taxon>
        <taxon>Pterygota</taxon>
        <taxon>Neoptera</taxon>
        <taxon>Endopterygota</taxon>
        <taxon>Lepidoptera</taxon>
        <taxon>Glossata</taxon>
        <taxon>Ditrysia</taxon>
        <taxon>Papilionoidea</taxon>
        <taxon>Pieridae</taxon>
        <taxon>Pierinae</taxon>
        <taxon>Leptosia</taxon>
    </lineage>
</organism>
<evidence type="ECO:0000313" key="2">
    <source>
        <dbReference type="Proteomes" id="UP001497472"/>
    </source>
</evidence>
<dbReference type="AlphaFoldDB" id="A0AAV1JFT0"/>
<keyword evidence="2" id="KW-1185">Reference proteome</keyword>
<protein>
    <submittedName>
        <fullName evidence="1">Uncharacterized protein</fullName>
    </submittedName>
</protein>
<reference evidence="1 2" key="1">
    <citation type="submission" date="2023-11" db="EMBL/GenBank/DDBJ databases">
        <authorList>
            <person name="Okamura Y."/>
        </authorList>
    </citation>
    <scope>NUCLEOTIDE SEQUENCE [LARGE SCALE GENOMIC DNA]</scope>
</reference>
<proteinExistence type="predicted"/>
<comment type="caution">
    <text evidence="1">The sequence shown here is derived from an EMBL/GenBank/DDBJ whole genome shotgun (WGS) entry which is preliminary data.</text>
</comment>